<keyword evidence="8 9" id="KW-0472">Membrane</keyword>
<dbReference type="PRINTS" id="PR00119">
    <property type="entry name" value="CATATPASE"/>
</dbReference>
<evidence type="ECO:0000256" key="1">
    <source>
        <dbReference type="ARBA" id="ARBA00004651"/>
    </source>
</evidence>
<dbReference type="SFLD" id="SFLDF00027">
    <property type="entry name" value="p-type_atpase"/>
    <property type="match status" value="1"/>
</dbReference>
<keyword evidence="3 9" id="KW-1003">Cell membrane</keyword>
<dbReference type="InterPro" id="IPR036412">
    <property type="entry name" value="HAD-like_sf"/>
</dbReference>
<dbReference type="InterPro" id="IPR023298">
    <property type="entry name" value="ATPase_P-typ_TM_dom_sf"/>
</dbReference>
<dbReference type="PRINTS" id="PR00120">
    <property type="entry name" value="HATPASE"/>
</dbReference>
<dbReference type="GO" id="GO:0046872">
    <property type="term" value="F:metal ion binding"/>
    <property type="evidence" value="ECO:0007669"/>
    <property type="project" value="UniProtKB-KW"/>
</dbReference>
<evidence type="ECO:0000256" key="8">
    <source>
        <dbReference type="ARBA" id="ARBA00023136"/>
    </source>
</evidence>
<gene>
    <name evidence="12" type="ORF">A7U43_10420</name>
</gene>
<keyword evidence="5 9" id="KW-0479">Metal-binding</keyword>
<dbReference type="CDD" id="cd12108">
    <property type="entry name" value="Hr-like"/>
    <property type="match status" value="1"/>
</dbReference>
<dbReference type="InterPro" id="IPR012312">
    <property type="entry name" value="Hemerythrin-like"/>
</dbReference>
<evidence type="ECO:0000259" key="11">
    <source>
        <dbReference type="Pfam" id="PF01814"/>
    </source>
</evidence>
<dbReference type="InterPro" id="IPR044492">
    <property type="entry name" value="P_typ_ATPase_HD_dom"/>
</dbReference>
<dbReference type="GO" id="GO:0005886">
    <property type="term" value="C:plasma membrane"/>
    <property type="evidence" value="ECO:0007669"/>
    <property type="project" value="UniProtKB-SubCell"/>
</dbReference>
<dbReference type="Pfam" id="PF00702">
    <property type="entry name" value="Hydrolase"/>
    <property type="match status" value="1"/>
</dbReference>
<dbReference type="InterPro" id="IPR023299">
    <property type="entry name" value="ATPase_P-typ_cyto_dom_N"/>
</dbReference>
<sequence length="781" mass="81296">MGASPSRRRDSLSQVLLVALVGATVSALAAGGLAWSLGATTAADTFWTAGTVVALVAAVWWLVIALRRGKFGVDVIAVLSLGGTLAVGEYLAGALIGVMLATGQALEHAAERRATKDLRALLERAPKEARRRHGDDVETVPLAEVAIDDVLVVGPGEMLPVDARVASEWAMLDESALTGESVHVDVPAGHEVRSGAINAGGVIEIRATATADDSTYAGIVRLAREAAATSAPVVRLADRLAQWFLPLTLVVAATAWWWSGSAARAVAVLVVATPCPLLLAAPVAIVSGLSRASRMGVIVRGGGALENLARATTLVLDKTGTVTSGRPRGTDIVVAQGWSPSSVLRLAASADQFSPHVLARAIVDEARERGLALSPPTDVTEEAGKGISAVVDGTRVTVGNRELSDDPPPWVAAALSQASFDAAAIAWVTVDGRLVGAILLMDPIRSDAPRTIRRLRTAGIDRVIMLTGDRAAPAEQIGAVLGFDEVRSGQTPAEKVARVAAERERAVTVMVGDGVNDAPALATATVGVAMGARGATASSEAADVVLTTDRLDRLADAMLIARRSRRIALQSAAIGMVLSIVAMGFAAVGLLPPALGALLQEVIDLSVILNALRALRAGAGERPALTAGTQGLIRRFSAEHDVMRADLSLLRDTAHELAVGDRAAALVALRRTDAFVQDTLLPHEHAEDRSLYPALTRPLGSPEATATMSRMHAEIDRLAYRLHAHLDQAEATGSVALAQTEDLLACLYGLHALLSLHFAAEEESYFTLLPDASPSTGRSST</sequence>
<feature type="transmembrane region" description="Helical" evidence="9">
    <location>
        <begin position="265"/>
        <end position="286"/>
    </location>
</feature>
<dbReference type="NCBIfam" id="TIGR01494">
    <property type="entry name" value="ATPase_P-type"/>
    <property type="match status" value="1"/>
</dbReference>
<dbReference type="SUPFAM" id="SSF56784">
    <property type="entry name" value="HAD-like"/>
    <property type="match status" value="1"/>
</dbReference>
<evidence type="ECO:0000256" key="4">
    <source>
        <dbReference type="ARBA" id="ARBA00022692"/>
    </source>
</evidence>
<reference evidence="12 13" key="1">
    <citation type="submission" date="2016-05" db="EMBL/GenBank/DDBJ databases">
        <title>Complete genome sequence of a phthalic acid esters degrading Mycobacterium sp. YC-RL4.</title>
        <authorList>
            <person name="Ren L."/>
            <person name="Fan S."/>
            <person name="Ruth N."/>
            <person name="Jia Y."/>
            <person name="Wang J."/>
            <person name="Qiao C."/>
        </authorList>
    </citation>
    <scope>NUCLEOTIDE SEQUENCE [LARGE SCALE GENOMIC DNA]</scope>
    <source>
        <strain evidence="12 13">YC-RL4</strain>
    </source>
</reference>
<dbReference type="GO" id="GO:0005524">
    <property type="term" value="F:ATP binding"/>
    <property type="evidence" value="ECO:0007669"/>
    <property type="project" value="UniProtKB-UniRule"/>
</dbReference>
<feature type="domain" description="P-type ATPase A" evidence="10">
    <location>
        <begin position="125"/>
        <end position="223"/>
    </location>
</feature>
<accession>A0A172ULP1</accession>
<dbReference type="GO" id="GO:0019829">
    <property type="term" value="F:ATPase-coupled monoatomic cation transmembrane transporter activity"/>
    <property type="evidence" value="ECO:0007669"/>
    <property type="project" value="InterPro"/>
</dbReference>
<dbReference type="Gene3D" id="2.70.150.10">
    <property type="entry name" value="Calcium-transporting ATPase, cytoplasmic transduction domain A"/>
    <property type="match status" value="1"/>
</dbReference>
<dbReference type="InterPro" id="IPR027256">
    <property type="entry name" value="P-typ_ATPase_IB"/>
</dbReference>
<dbReference type="PROSITE" id="PS00154">
    <property type="entry name" value="ATPASE_E1_E2"/>
    <property type="match status" value="1"/>
</dbReference>
<organism evidence="12 13">
    <name type="scientific">Mycobacterium adipatum</name>
    <dbReference type="NCBI Taxonomy" id="1682113"/>
    <lineage>
        <taxon>Bacteria</taxon>
        <taxon>Bacillati</taxon>
        <taxon>Actinomycetota</taxon>
        <taxon>Actinomycetes</taxon>
        <taxon>Mycobacteriales</taxon>
        <taxon>Mycobacteriaceae</taxon>
        <taxon>Mycobacterium</taxon>
    </lineage>
</organism>
<feature type="transmembrane region" description="Helical" evidence="9">
    <location>
        <begin position="240"/>
        <end position="259"/>
    </location>
</feature>
<dbReference type="SFLD" id="SFLDS00003">
    <property type="entry name" value="Haloacid_Dehalogenase"/>
    <property type="match status" value="1"/>
</dbReference>
<evidence type="ECO:0000256" key="5">
    <source>
        <dbReference type="ARBA" id="ARBA00022723"/>
    </source>
</evidence>
<feature type="transmembrane region" description="Helical" evidence="9">
    <location>
        <begin position="567"/>
        <end position="588"/>
    </location>
</feature>
<dbReference type="KEGG" id="madi:A7U43_10420"/>
<dbReference type="Gene3D" id="1.20.120.520">
    <property type="entry name" value="nmb1532 protein domain like"/>
    <property type="match status" value="1"/>
</dbReference>
<feature type="domain" description="Hemerythrin-like" evidence="11">
    <location>
        <begin position="633"/>
        <end position="769"/>
    </location>
</feature>
<dbReference type="Pfam" id="PF01814">
    <property type="entry name" value="Hemerythrin"/>
    <property type="match status" value="1"/>
</dbReference>
<dbReference type="STRING" id="1682113.A7U43_10420"/>
<comment type="subcellular location">
    <subcellularLocation>
        <location evidence="1">Cell membrane</location>
        <topology evidence="1">Multi-pass membrane protein</topology>
    </subcellularLocation>
</comment>
<evidence type="ECO:0000259" key="10">
    <source>
        <dbReference type="Pfam" id="PF00122"/>
    </source>
</evidence>
<dbReference type="Pfam" id="PF00122">
    <property type="entry name" value="E1-E2_ATPase"/>
    <property type="match status" value="1"/>
</dbReference>
<dbReference type="EMBL" id="CP015596">
    <property type="protein sequence ID" value="ANE79684.1"/>
    <property type="molecule type" value="Genomic_DNA"/>
</dbReference>
<evidence type="ECO:0000256" key="9">
    <source>
        <dbReference type="RuleBase" id="RU362081"/>
    </source>
</evidence>
<evidence type="ECO:0000256" key="6">
    <source>
        <dbReference type="ARBA" id="ARBA00022967"/>
    </source>
</evidence>
<proteinExistence type="inferred from homology"/>
<feature type="transmembrane region" description="Helical" evidence="9">
    <location>
        <begin position="12"/>
        <end position="34"/>
    </location>
</feature>
<evidence type="ECO:0000313" key="13">
    <source>
        <dbReference type="Proteomes" id="UP000077143"/>
    </source>
</evidence>
<dbReference type="InterPro" id="IPR008250">
    <property type="entry name" value="ATPase_P-typ_transduc_dom_A_sf"/>
</dbReference>
<dbReference type="AlphaFoldDB" id="A0A172ULP1"/>
<dbReference type="InterPro" id="IPR059000">
    <property type="entry name" value="ATPase_P-type_domA"/>
</dbReference>
<evidence type="ECO:0000256" key="7">
    <source>
        <dbReference type="ARBA" id="ARBA00022989"/>
    </source>
</evidence>
<dbReference type="SUPFAM" id="SSF81653">
    <property type="entry name" value="Calcium ATPase, transduction domain A"/>
    <property type="match status" value="1"/>
</dbReference>
<protein>
    <submittedName>
        <fullName evidence="12">ATPase P</fullName>
    </submittedName>
</protein>
<dbReference type="InterPro" id="IPR023214">
    <property type="entry name" value="HAD_sf"/>
</dbReference>
<dbReference type="Gene3D" id="3.40.1110.10">
    <property type="entry name" value="Calcium-transporting ATPase, cytoplasmic domain N"/>
    <property type="match status" value="1"/>
</dbReference>
<keyword evidence="9" id="KW-0067">ATP-binding</keyword>
<keyword evidence="7 9" id="KW-1133">Transmembrane helix</keyword>
<keyword evidence="9" id="KW-0547">Nucleotide-binding</keyword>
<dbReference type="RefSeq" id="WP_067994445.1">
    <property type="nucleotide sequence ID" value="NZ_CP015596.1"/>
</dbReference>
<comment type="similarity">
    <text evidence="2 9">Belongs to the cation transport ATPase (P-type) (TC 3.A.3) family. Type IB subfamily.</text>
</comment>
<dbReference type="PANTHER" id="PTHR48085">
    <property type="entry name" value="CADMIUM/ZINC-TRANSPORTING ATPASE HMA2-RELATED"/>
    <property type="match status" value="1"/>
</dbReference>
<dbReference type="Proteomes" id="UP000077143">
    <property type="component" value="Chromosome"/>
</dbReference>
<dbReference type="GO" id="GO:0016887">
    <property type="term" value="F:ATP hydrolysis activity"/>
    <property type="evidence" value="ECO:0007669"/>
    <property type="project" value="InterPro"/>
</dbReference>
<keyword evidence="4 9" id="KW-0812">Transmembrane</keyword>
<dbReference type="PANTHER" id="PTHR48085:SF5">
    <property type="entry name" value="CADMIUM_ZINC-TRANSPORTING ATPASE HMA4-RELATED"/>
    <property type="match status" value="1"/>
</dbReference>
<feature type="transmembrane region" description="Helical" evidence="9">
    <location>
        <begin position="46"/>
        <end position="66"/>
    </location>
</feature>
<dbReference type="SFLD" id="SFLDG00002">
    <property type="entry name" value="C1.7:_P-type_atpase_like"/>
    <property type="match status" value="1"/>
</dbReference>
<dbReference type="GO" id="GO:0015086">
    <property type="term" value="F:cadmium ion transmembrane transporter activity"/>
    <property type="evidence" value="ECO:0007669"/>
    <property type="project" value="TreeGrafter"/>
</dbReference>
<evidence type="ECO:0000256" key="2">
    <source>
        <dbReference type="ARBA" id="ARBA00006024"/>
    </source>
</evidence>
<keyword evidence="13" id="KW-1185">Reference proteome</keyword>
<dbReference type="NCBIfam" id="TIGR01525">
    <property type="entry name" value="ATPase-IB_hvy"/>
    <property type="match status" value="1"/>
</dbReference>
<evidence type="ECO:0000256" key="3">
    <source>
        <dbReference type="ARBA" id="ARBA00022475"/>
    </source>
</evidence>
<dbReference type="InterPro" id="IPR051014">
    <property type="entry name" value="Cation_Transport_ATPase_IB"/>
</dbReference>
<dbReference type="SUPFAM" id="SSF81665">
    <property type="entry name" value="Calcium ATPase, transmembrane domain M"/>
    <property type="match status" value="1"/>
</dbReference>
<dbReference type="InterPro" id="IPR001757">
    <property type="entry name" value="P_typ_ATPase"/>
</dbReference>
<dbReference type="InterPro" id="IPR018303">
    <property type="entry name" value="ATPase_P-typ_P_site"/>
</dbReference>
<dbReference type="Gene3D" id="3.40.50.1000">
    <property type="entry name" value="HAD superfamily/HAD-like"/>
    <property type="match status" value="1"/>
</dbReference>
<keyword evidence="6" id="KW-1278">Translocase</keyword>
<evidence type="ECO:0000313" key="12">
    <source>
        <dbReference type="EMBL" id="ANE79684.1"/>
    </source>
</evidence>
<name>A0A172ULP1_9MYCO</name>